<organism evidence="1">
    <name type="scientific">uncultured Caudovirales phage</name>
    <dbReference type="NCBI Taxonomy" id="2100421"/>
    <lineage>
        <taxon>Viruses</taxon>
        <taxon>Duplodnaviria</taxon>
        <taxon>Heunggongvirae</taxon>
        <taxon>Uroviricota</taxon>
        <taxon>Caudoviricetes</taxon>
        <taxon>Peduoviridae</taxon>
        <taxon>Maltschvirus</taxon>
        <taxon>Maltschvirus maltsch</taxon>
    </lineage>
</organism>
<protein>
    <submittedName>
        <fullName evidence="1">Coat protein</fullName>
    </submittedName>
</protein>
<dbReference type="EMBL" id="LR796976">
    <property type="protein sequence ID" value="CAB4178820.1"/>
    <property type="molecule type" value="Genomic_DNA"/>
</dbReference>
<name>A0A6J5PQL2_9CAUD</name>
<evidence type="ECO:0000313" key="1">
    <source>
        <dbReference type="EMBL" id="CAB4173287.1"/>
    </source>
</evidence>
<keyword evidence="1" id="KW-0946">Virion</keyword>
<accession>A0A6J5PQL2</accession>
<dbReference type="InterPro" id="IPR024659">
    <property type="entry name" value="Phage_coat_Gp5"/>
</dbReference>
<dbReference type="Pfam" id="PF11651">
    <property type="entry name" value="P22_CoatProtein"/>
    <property type="match status" value="1"/>
</dbReference>
<dbReference type="GO" id="GO:0019028">
    <property type="term" value="C:viral capsid"/>
    <property type="evidence" value="ECO:0007669"/>
    <property type="project" value="UniProtKB-KW"/>
</dbReference>
<dbReference type="EMBL" id="LR796893">
    <property type="protein sequence ID" value="CAB4173287.1"/>
    <property type="molecule type" value="Genomic_DNA"/>
</dbReference>
<reference evidence="1" key="1">
    <citation type="submission" date="2020-05" db="EMBL/GenBank/DDBJ databases">
        <authorList>
            <person name="Chiriac C."/>
            <person name="Salcher M."/>
            <person name="Ghai R."/>
            <person name="Kavagutti S V."/>
        </authorList>
    </citation>
    <scope>NUCLEOTIDE SEQUENCE</scope>
</reference>
<proteinExistence type="predicted"/>
<keyword evidence="1" id="KW-0167">Capsid protein</keyword>
<sequence length="429" mass="45921">MSNSFSKEERVAFEDILEGFNDALVLSRNVSIYNTDGSMMERTNNVIYRPQPYIAQSYDGMDQTNNFTAYTQLSVPATLGFQKSVPFILDALELRDALQEGRLGEAAKQKLASDINIAIMNTAANLGSLVVTVSTAAGDYDDVALCDSIMNEQGVQAFDRYLALSSRDYNGIAGNIAGGAGGASVSRSFAGNKSNNAFERSYVGMVAGFETYKLDYANRIAAATGADPTMSTLAAAGNYYVPVATSTAVTGETANVDNRFQTITVSSTTDLPAGTAIEIEGVEAVHHITKQGTGFSKTFRVVSVTNATTCVITPPIISAQGGTDAELQYQNCIVTAAAGRSINRLNTDAAPINCFWQKDALEILPGRYAVPSDAGVAVMRASTDQGIELVMQKQYDVNTMKTKYRLDTLFGVVNKQPEMSGILLFNQTP</sequence>
<evidence type="ECO:0000313" key="2">
    <source>
        <dbReference type="EMBL" id="CAB4178820.1"/>
    </source>
</evidence>
<dbReference type="Gene3D" id="2.40.30.240">
    <property type="match status" value="1"/>
</dbReference>
<gene>
    <name evidence="2" type="ORF">UFOVP1024_10</name>
    <name evidence="1" type="ORF">UFOVP949_41</name>
</gene>